<dbReference type="SMART" id="SM00513">
    <property type="entry name" value="SAP"/>
    <property type="match status" value="1"/>
</dbReference>
<dbReference type="PANTHER" id="PTHR17630">
    <property type="entry name" value="DIENELACTONE HYDROLASE"/>
    <property type="match status" value="1"/>
</dbReference>
<dbReference type="Pfam" id="PF02037">
    <property type="entry name" value="SAP"/>
    <property type="match status" value="1"/>
</dbReference>
<dbReference type="InterPro" id="IPR003034">
    <property type="entry name" value="SAP_dom"/>
</dbReference>
<dbReference type="Pfam" id="PF01738">
    <property type="entry name" value="DLH"/>
    <property type="match status" value="1"/>
</dbReference>
<evidence type="ECO:0000259" key="3">
    <source>
        <dbReference type="PROSITE" id="PS50800"/>
    </source>
</evidence>
<evidence type="ECO:0000256" key="1">
    <source>
        <dbReference type="SAM" id="MobiDB-lite"/>
    </source>
</evidence>
<dbReference type="PANTHER" id="PTHR17630:SF44">
    <property type="entry name" value="PROTEIN AIM2"/>
    <property type="match status" value="1"/>
</dbReference>
<evidence type="ECO:0000256" key="2">
    <source>
        <dbReference type="SAM" id="Phobius"/>
    </source>
</evidence>
<dbReference type="Proteomes" id="UP000693970">
    <property type="component" value="Unassembled WGS sequence"/>
</dbReference>
<reference evidence="4" key="2">
    <citation type="submission" date="2021-04" db="EMBL/GenBank/DDBJ databases">
        <authorList>
            <person name="Podell S."/>
        </authorList>
    </citation>
    <scope>NUCLEOTIDE SEQUENCE</scope>
    <source>
        <strain evidence="4">Hildebrandi</strain>
    </source>
</reference>
<keyword evidence="2" id="KW-0472">Membrane</keyword>
<evidence type="ECO:0000313" key="4">
    <source>
        <dbReference type="EMBL" id="KAG7349712.1"/>
    </source>
</evidence>
<comment type="caution">
    <text evidence="4">The sequence shown here is derived from an EMBL/GenBank/DDBJ whole genome shotgun (WGS) entry which is preliminary data.</text>
</comment>
<sequence>MPSYSPTVMSSLHQQPIHILGLYIQKRILILMIGIFFFVFPLVSSFMMLPKLMYPQHNIQCSSRIADFHKKSTTYVLKAKNIDEDEGEDEDFGLPAPPMMDGDDDDDDILTDSFLQDLTIPQLKQQLRLRGLKVTGKKQDLIDRLLQKQNFVNRQQLEPEVGPPGSSPPTSQQSPKDEPEFIDVTAYLDEEDRSKSVKSSIPSSKNDDENPPLSNPEVWGTDAKIVDDYEGRSPVVDGLSRTVIEFRGSNQTMVQAFVVASRDAMKPFLQGGRNRTIGNLDDPEATLREIQMKREMAEKRPVKFEDEIGEEGGDEPGYYKDALHRDYSDWGKYSVTGAQLSAQEVQGVLILSDVYGPFTDATKMLAEKIAFECQPVVCMVPDLFRRNPWKEDPSTPGFNEMGQDYEEWRATHPDIRVSIDIRAAAAVLREQYGVSSVVVWGTCYGGGRALEAAAGYFPRGVVHDVNGAVGPVPVDPDVVVAWYPTRYNARELFGSQKTELLFTQEKNRNFAVMGVFAGMDKLSGATPDDAKELKKLLAEDERVKDYIIKVFPGQDHGFAHISLGRNHEQSDLDRFVDDEFGGAGRISLHDGDAEVACLLSTAFMETYSRKFLPTTGDPISRDEDASDWNEDLNMKDLSEYKYKDVRQEIEDSLTNFKEMPLGGRMIDPSNESEVLKALRAMEPENQPEQFRILDDDDLETAFAKLTAADENFQLF</sequence>
<reference evidence="4" key="1">
    <citation type="journal article" date="2021" name="Sci. Rep.">
        <title>Diploid genomic architecture of Nitzschia inconspicua, an elite biomass production diatom.</title>
        <authorList>
            <person name="Oliver A."/>
            <person name="Podell S."/>
            <person name="Pinowska A."/>
            <person name="Traller J.C."/>
            <person name="Smith S.R."/>
            <person name="McClure R."/>
            <person name="Beliaev A."/>
            <person name="Bohutskyi P."/>
            <person name="Hill E.A."/>
            <person name="Rabines A."/>
            <person name="Zheng H."/>
            <person name="Allen L.Z."/>
            <person name="Kuo A."/>
            <person name="Grigoriev I.V."/>
            <person name="Allen A.E."/>
            <person name="Hazlebeck D."/>
            <person name="Allen E.E."/>
        </authorList>
    </citation>
    <scope>NUCLEOTIDE SEQUENCE</scope>
    <source>
        <strain evidence="4">Hildebrandi</strain>
    </source>
</reference>
<dbReference type="InterPro" id="IPR002925">
    <property type="entry name" value="Dienelactn_hydro"/>
</dbReference>
<feature type="region of interest" description="Disordered" evidence="1">
    <location>
        <begin position="84"/>
        <end position="108"/>
    </location>
</feature>
<name>A0A9K3KTX0_9STRA</name>
<feature type="region of interest" description="Disordered" evidence="1">
    <location>
        <begin position="156"/>
        <end position="220"/>
    </location>
</feature>
<protein>
    <submittedName>
        <fullName evidence="4">SAP domain containing protein</fullName>
    </submittedName>
</protein>
<organism evidence="4 5">
    <name type="scientific">Nitzschia inconspicua</name>
    <dbReference type="NCBI Taxonomy" id="303405"/>
    <lineage>
        <taxon>Eukaryota</taxon>
        <taxon>Sar</taxon>
        <taxon>Stramenopiles</taxon>
        <taxon>Ochrophyta</taxon>
        <taxon>Bacillariophyta</taxon>
        <taxon>Bacillariophyceae</taxon>
        <taxon>Bacillariophycidae</taxon>
        <taxon>Bacillariales</taxon>
        <taxon>Bacillariaceae</taxon>
        <taxon>Nitzschia</taxon>
    </lineage>
</organism>
<dbReference type="AlphaFoldDB" id="A0A9K3KTX0"/>
<feature type="transmembrane region" description="Helical" evidence="2">
    <location>
        <begin position="28"/>
        <end position="49"/>
    </location>
</feature>
<accession>A0A9K3KTX0</accession>
<dbReference type="GO" id="GO:0016787">
    <property type="term" value="F:hydrolase activity"/>
    <property type="evidence" value="ECO:0007669"/>
    <property type="project" value="InterPro"/>
</dbReference>
<keyword evidence="2" id="KW-1133">Transmembrane helix</keyword>
<proteinExistence type="predicted"/>
<feature type="domain" description="SAP" evidence="3">
    <location>
        <begin position="115"/>
        <end position="149"/>
    </location>
</feature>
<keyword evidence="2" id="KW-0812">Transmembrane</keyword>
<dbReference type="EMBL" id="JAGRRH010000019">
    <property type="protein sequence ID" value="KAG7349712.1"/>
    <property type="molecule type" value="Genomic_DNA"/>
</dbReference>
<gene>
    <name evidence="4" type="ORF">IV203_012309</name>
</gene>
<evidence type="ECO:0000313" key="5">
    <source>
        <dbReference type="Proteomes" id="UP000693970"/>
    </source>
</evidence>
<dbReference type="OrthoDB" id="40634at2759"/>
<keyword evidence="5" id="KW-1185">Reference proteome</keyword>
<dbReference type="PROSITE" id="PS50800">
    <property type="entry name" value="SAP"/>
    <property type="match status" value="1"/>
</dbReference>